<keyword evidence="7" id="KW-0067">ATP-binding</keyword>
<proteinExistence type="predicted"/>
<keyword evidence="9" id="KW-1133">Transmembrane helix</keyword>
<dbReference type="Pfam" id="PF02518">
    <property type="entry name" value="HATPase_c"/>
    <property type="match status" value="1"/>
</dbReference>
<dbReference type="Proteomes" id="UP001151002">
    <property type="component" value="Unassembled WGS sequence"/>
</dbReference>
<evidence type="ECO:0000256" key="8">
    <source>
        <dbReference type="ARBA" id="ARBA00023012"/>
    </source>
</evidence>
<name>A0ABT4B002_9ACTN</name>
<dbReference type="CDD" id="cd16917">
    <property type="entry name" value="HATPase_UhpB-NarQ-NarX-like"/>
    <property type="match status" value="1"/>
</dbReference>
<evidence type="ECO:0000256" key="7">
    <source>
        <dbReference type="ARBA" id="ARBA00022840"/>
    </source>
</evidence>
<dbReference type="Gene3D" id="1.20.5.1930">
    <property type="match status" value="1"/>
</dbReference>
<dbReference type="Gene3D" id="3.30.565.10">
    <property type="entry name" value="Histidine kinase-like ATPase, C-terminal domain"/>
    <property type="match status" value="1"/>
</dbReference>
<dbReference type="SUPFAM" id="SSF55874">
    <property type="entry name" value="ATPase domain of HSP90 chaperone/DNA topoisomerase II/histidine kinase"/>
    <property type="match status" value="1"/>
</dbReference>
<dbReference type="GO" id="GO:0016301">
    <property type="term" value="F:kinase activity"/>
    <property type="evidence" value="ECO:0007669"/>
    <property type="project" value="UniProtKB-KW"/>
</dbReference>
<feature type="transmembrane region" description="Helical" evidence="9">
    <location>
        <begin position="13"/>
        <end position="30"/>
    </location>
</feature>
<keyword evidence="3" id="KW-0597">Phosphoprotein</keyword>
<evidence type="ECO:0000256" key="2">
    <source>
        <dbReference type="ARBA" id="ARBA00012438"/>
    </source>
</evidence>
<comment type="caution">
    <text evidence="12">The sequence shown here is derived from an EMBL/GenBank/DDBJ whole genome shotgun (WGS) entry which is preliminary data.</text>
</comment>
<protein>
    <recommendedName>
        <fullName evidence="2">histidine kinase</fullName>
        <ecNumber evidence="2">2.7.13.3</ecNumber>
    </recommendedName>
</protein>
<evidence type="ECO:0000256" key="4">
    <source>
        <dbReference type="ARBA" id="ARBA00022679"/>
    </source>
</evidence>
<evidence type="ECO:0000256" key="3">
    <source>
        <dbReference type="ARBA" id="ARBA00022553"/>
    </source>
</evidence>
<keyword evidence="4" id="KW-0808">Transferase</keyword>
<accession>A0ABT4B002</accession>
<dbReference type="EC" id="2.7.13.3" evidence="2"/>
<gene>
    <name evidence="12" type="ORF">OWR29_17610</name>
</gene>
<reference evidence="12" key="1">
    <citation type="submission" date="2022-11" db="EMBL/GenBank/DDBJ databases">
        <authorList>
            <person name="Somphong A."/>
            <person name="Phongsopitanun W."/>
        </authorList>
    </citation>
    <scope>NUCLEOTIDE SEQUENCE</scope>
    <source>
        <strain evidence="12">Pm04-4</strain>
    </source>
</reference>
<keyword evidence="5" id="KW-0547">Nucleotide-binding</keyword>
<evidence type="ECO:0000256" key="1">
    <source>
        <dbReference type="ARBA" id="ARBA00000085"/>
    </source>
</evidence>
<feature type="transmembrane region" description="Helical" evidence="9">
    <location>
        <begin position="131"/>
        <end position="149"/>
    </location>
</feature>
<evidence type="ECO:0000259" key="11">
    <source>
        <dbReference type="Pfam" id="PF07730"/>
    </source>
</evidence>
<evidence type="ECO:0000256" key="9">
    <source>
        <dbReference type="SAM" id="Phobius"/>
    </source>
</evidence>
<keyword evidence="6 12" id="KW-0418">Kinase</keyword>
<sequence length="384" mass="40018">MGWLARLFDKRDTWARMILLDLSGLSYLIFHPGEQPAPTGMQWALAIAAFVLLIALSRWPRVNFGVQVALLTAAFLLVDDTTINQVGASWALGELVVQASRPRVFGLAAGLLAVVHFSLDVLPGDGPVRRGIFGLVVPVGLPLLLGMVIRTSRELGRQAEQRALSESRAARADERSAIARELHDVVAHHVASMVLRVGVARHVLPGIDPRVGEVLDDVHRTGTAALDDLRRLVAVLRDEGTATDAALAAIDPGALPAALGAAVDTARSTGLAVEADIDEAVGEIDSVRGLAVLRLTQEALTNVAKHAGADARARLRVAVADGDVTWEVSDDGGAGPAQGAPGGGHGLTGMRERVEVLGGTLTAGPDGAGWRVATVLPAHSGATA</sequence>
<evidence type="ECO:0000313" key="12">
    <source>
        <dbReference type="EMBL" id="MCY1139821.1"/>
    </source>
</evidence>
<dbReference type="RefSeq" id="WP_267563980.1">
    <property type="nucleotide sequence ID" value="NZ_JAPNTZ010000006.1"/>
</dbReference>
<dbReference type="PANTHER" id="PTHR24421:SF10">
    <property type="entry name" value="NITRATE_NITRITE SENSOR PROTEIN NARQ"/>
    <property type="match status" value="1"/>
</dbReference>
<dbReference type="PANTHER" id="PTHR24421">
    <property type="entry name" value="NITRATE/NITRITE SENSOR PROTEIN NARX-RELATED"/>
    <property type="match status" value="1"/>
</dbReference>
<feature type="transmembrane region" description="Helical" evidence="9">
    <location>
        <begin position="104"/>
        <end position="119"/>
    </location>
</feature>
<keyword evidence="9" id="KW-0472">Membrane</keyword>
<keyword evidence="9" id="KW-0812">Transmembrane</keyword>
<dbReference type="EMBL" id="JAPNTZ010000006">
    <property type="protein sequence ID" value="MCY1139821.1"/>
    <property type="molecule type" value="Genomic_DNA"/>
</dbReference>
<dbReference type="InterPro" id="IPR036890">
    <property type="entry name" value="HATPase_C_sf"/>
</dbReference>
<feature type="transmembrane region" description="Helical" evidence="9">
    <location>
        <begin position="42"/>
        <end position="59"/>
    </location>
</feature>
<keyword evidence="13" id="KW-1185">Reference proteome</keyword>
<dbReference type="Pfam" id="PF07730">
    <property type="entry name" value="HisKA_3"/>
    <property type="match status" value="1"/>
</dbReference>
<dbReference type="InterPro" id="IPR003594">
    <property type="entry name" value="HATPase_dom"/>
</dbReference>
<evidence type="ECO:0000259" key="10">
    <source>
        <dbReference type="Pfam" id="PF02518"/>
    </source>
</evidence>
<keyword evidence="8" id="KW-0902">Two-component regulatory system</keyword>
<feature type="domain" description="Signal transduction histidine kinase subgroup 3 dimerisation and phosphoacceptor" evidence="11">
    <location>
        <begin position="174"/>
        <end position="239"/>
    </location>
</feature>
<comment type="catalytic activity">
    <reaction evidence="1">
        <text>ATP + protein L-histidine = ADP + protein N-phospho-L-histidine.</text>
        <dbReference type="EC" id="2.7.13.3"/>
    </reaction>
</comment>
<evidence type="ECO:0000256" key="6">
    <source>
        <dbReference type="ARBA" id="ARBA00022777"/>
    </source>
</evidence>
<feature type="domain" description="Histidine kinase/HSP90-like ATPase" evidence="10">
    <location>
        <begin position="292"/>
        <end position="377"/>
    </location>
</feature>
<organism evidence="12 13">
    <name type="scientific">Paractinoplanes pyxinae</name>
    <dbReference type="NCBI Taxonomy" id="2997416"/>
    <lineage>
        <taxon>Bacteria</taxon>
        <taxon>Bacillati</taxon>
        <taxon>Actinomycetota</taxon>
        <taxon>Actinomycetes</taxon>
        <taxon>Micromonosporales</taxon>
        <taxon>Micromonosporaceae</taxon>
        <taxon>Paractinoplanes</taxon>
    </lineage>
</organism>
<evidence type="ECO:0000313" key="13">
    <source>
        <dbReference type="Proteomes" id="UP001151002"/>
    </source>
</evidence>
<dbReference type="InterPro" id="IPR011712">
    <property type="entry name" value="Sig_transdc_His_kin_sub3_dim/P"/>
</dbReference>
<dbReference type="InterPro" id="IPR050482">
    <property type="entry name" value="Sensor_HK_TwoCompSys"/>
</dbReference>
<evidence type="ECO:0000256" key="5">
    <source>
        <dbReference type="ARBA" id="ARBA00022741"/>
    </source>
</evidence>